<evidence type="ECO:0000313" key="2">
    <source>
        <dbReference type="Proteomes" id="UP000182661"/>
    </source>
</evidence>
<dbReference type="EMBL" id="LSRP01000083">
    <property type="protein sequence ID" value="OJF97417.1"/>
    <property type="molecule type" value="Genomic_DNA"/>
</dbReference>
<sequence>MAMGLLPLRMASTEAGSINRKIQTVVPSVNSRTRWRTALVPMFDGFLRGDANQIRQNPGQVLVVKLTVQMKSIEPLGELLHDTDQHCGDAGALVERRRMVT</sequence>
<comment type="caution">
    <text evidence="1">The sequence shown here is derived from an EMBL/GenBank/DDBJ whole genome shotgun (WGS) entry which is preliminary data.</text>
</comment>
<protein>
    <submittedName>
        <fullName evidence="1">Uncharacterized protein</fullName>
    </submittedName>
</protein>
<dbReference type="Proteomes" id="UP000182661">
    <property type="component" value="Unassembled WGS sequence"/>
</dbReference>
<dbReference type="AlphaFoldDB" id="A0A657LSN9"/>
<keyword evidence="2" id="KW-1185">Reference proteome</keyword>
<evidence type="ECO:0000313" key="1">
    <source>
        <dbReference type="EMBL" id="OJF97417.1"/>
    </source>
</evidence>
<accession>A0A657LSN9</accession>
<name>A0A657LSN9_9HYPH</name>
<gene>
    <name evidence="1" type="ORF">AX760_16995</name>
</gene>
<proteinExistence type="predicted"/>
<organism evidence="1 2">
    <name type="scientific">Pararhizobium antarcticum</name>
    <dbReference type="NCBI Taxonomy" id="1798805"/>
    <lineage>
        <taxon>Bacteria</taxon>
        <taxon>Pseudomonadati</taxon>
        <taxon>Pseudomonadota</taxon>
        <taxon>Alphaproteobacteria</taxon>
        <taxon>Hyphomicrobiales</taxon>
        <taxon>Rhizobiaceae</taxon>
        <taxon>Rhizobium/Agrobacterium group</taxon>
        <taxon>Pararhizobium</taxon>
    </lineage>
</organism>
<reference evidence="1 2" key="1">
    <citation type="submission" date="2016-02" db="EMBL/GenBank/DDBJ databases">
        <title>Genome sequencing of a beta-galactosidase producing bacteria Rhizobium sp. 59.</title>
        <authorList>
            <person name="Wang D."/>
            <person name="Kot W."/>
            <person name="Qin Y."/>
            <person name="Hansen L."/>
            <person name="Naqvi K."/>
            <person name="Rensing C."/>
        </authorList>
    </citation>
    <scope>NUCLEOTIDE SEQUENCE [LARGE SCALE GENOMIC DNA]</scope>
    <source>
        <strain evidence="1 2">59</strain>
    </source>
</reference>